<dbReference type="STRING" id="135651.G0MG29"/>
<dbReference type="InterPro" id="IPR045119">
    <property type="entry name" value="SUN1-5"/>
</dbReference>
<feature type="domain" description="SUN" evidence="6">
    <location>
        <begin position="109"/>
        <end position="163"/>
    </location>
</feature>
<keyword evidence="8" id="KW-1185">Reference proteome</keyword>
<dbReference type="InterPro" id="IPR012919">
    <property type="entry name" value="SUN_dom"/>
</dbReference>
<feature type="region of interest" description="Disordered" evidence="5">
    <location>
        <begin position="1"/>
        <end position="22"/>
    </location>
</feature>
<proteinExistence type="predicted"/>
<dbReference type="eggNOG" id="KOG2687">
    <property type="taxonomic scope" value="Eukaryota"/>
</dbReference>
<evidence type="ECO:0000256" key="2">
    <source>
        <dbReference type="ARBA" id="ARBA00022692"/>
    </source>
</evidence>
<keyword evidence="2" id="KW-0812">Transmembrane</keyword>
<dbReference type="OrthoDB" id="342281at2759"/>
<organism evidence="8">
    <name type="scientific">Caenorhabditis brenneri</name>
    <name type="common">Nematode worm</name>
    <dbReference type="NCBI Taxonomy" id="135651"/>
    <lineage>
        <taxon>Eukaryota</taxon>
        <taxon>Metazoa</taxon>
        <taxon>Ecdysozoa</taxon>
        <taxon>Nematoda</taxon>
        <taxon>Chromadorea</taxon>
        <taxon>Rhabditida</taxon>
        <taxon>Rhabditina</taxon>
        <taxon>Rhabditomorpha</taxon>
        <taxon>Rhabditoidea</taxon>
        <taxon>Rhabditidae</taxon>
        <taxon>Peloderinae</taxon>
        <taxon>Caenorhabditis</taxon>
    </lineage>
</organism>
<dbReference type="GO" id="GO:0034993">
    <property type="term" value="C:meiotic nuclear membrane microtubule tethering complex"/>
    <property type="evidence" value="ECO:0007669"/>
    <property type="project" value="TreeGrafter"/>
</dbReference>
<evidence type="ECO:0000256" key="1">
    <source>
        <dbReference type="ARBA" id="ARBA00004370"/>
    </source>
</evidence>
<reference evidence="8" key="1">
    <citation type="submission" date="2011-07" db="EMBL/GenBank/DDBJ databases">
        <authorList>
            <consortium name="Caenorhabditis brenneri Sequencing and Analysis Consortium"/>
            <person name="Wilson R.K."/>
        </authorList>
    </citation>
    <scope>NUCLEOTIDE SEQUENCE [LARGE SCALE GENOMIC DNA]</scope>
    <source>
        <strain evidence="8">PB2801</strain>
    </source>
</reference>
<evidence type="ECO:0000256" key="4">
    <source>
        <dbReference type="ARBA" id="ARBA00023136"/>
    </source>
</evidence>
<protein>
    <recommendedName>
        <fullName evidence="6">SUN domain-containing protein</fullName>
    </recommendedName>
</protein>
<comment type="subcellular location">
    <subcellularLocation>
        <location evidence="1">Membrane</location>
    </subcellularLocation>
</comment>
<dbReference type="InParanoid" id="G0MG29"/>
<keyword evidence="3" id="KW-1133">Transmembrane helix</keyword>
<evidence type="ECO:0000259" key="6">
    <source>
        <dbReference type="Pfam" id="PF07738"/>
    </source>
</evidence>
<dbReference type="GO" id="GO:0043495">
    <property type="term" value="F:protein-membrane adaptor activity"/>
    <property type="evidence" value="ECO:0007669"/>
    <property type="project" value="TreeGrafter"/>
</dbReference>
<dbReference type="Gene3D" id="2.60.120.260">
    <property type="entry name" value="Galactose-binding domain-like"/>
    <property type="match status" value="1"/>
</dbReference>
<dbReference type="EMBL" id="GL379793">
    <property type="protein sequence ID" value="EGT56503.1"/>
    <property type="molecule type" value="Genomic_DNA"/>
</dbReference>
<dbReference type="Pfam" id="PF07738">
    <property type="entry name" value="Sad1_UNC"/>
    <property type="match status" value="1"/>
</dbReference>
<keyword evidence="4" id="KW-0472">Membrane</keyword>
<evidence type="ECO:0000256" key="3">
    <source>
        <dbReference type="ARBA" id="ARBA00022989"/>
    </source>
</evidence>
<name>G0MG29_CAEBE</name>
<dbReference type="HOGENOM" id="CLU_1305829_0_0_1"/>
<dbReference type="PANTHER" id="PTHR12911">
    <property type="entry name" value="SAD1/UNC-84-LIKE PROTEIN-RELATED"/>
    <property type="match status" value="1"/>
</dbReference>
<evidence type="ECO:0000313" key="8">
    <source>
        <dbReference type="Proteomes" id="UP000008068"/>
    </source>
</evidence>
<sequence>MKEETEKVNENESEKAKATIEEDLKDVRRESVVKLEQSQSIMNITTNFKKTYIPPAIPTVSTYSTVKQYNAASLIARSTIDKSLSSSSTLSSFIDQSSLVLVDRPEPPANKAWCTSDKNPVLTVTLGYYIDPTAVSYQHSKWNGTIPDDAPKEYSVEILSIQSQLDSIQKPIEKDFKNMKEDAEETIENKFEKLKSTPKEDLKEVRMKPDE</sequence>
<accession>G0MG29</accession>
<evidence type="ECO:0000256" key="5">
    <source>
        <dbReference type="SAM" id="MobiDB-lite"/>
    </source>
</evidence>
<dbReference type="PANTHER" id="PTHR12911:SF2">
    <property type="entry name" value="SUN DOMAIN-CONTAINING PROTEIN 1"/>
    <property type="match status" value="1"/>
</dbReference>
<feature type="region of interest" description="Disordered" evidence="5">
    <location>
        <begin position="188"/>
        <end position="211"/>
    </location>
</feature>
<evidence type="ECO:0000313" key="7">
    <source>
        <dbReference type="EMBL" id="EGT56503.1"/>
    </source>
</evidence>
<dbReference type="Proteomes" id="UP000008068">
    <property type="component" value="Unassembled WGS sequence"/>
</dbReference>
<gene>
    <name evidence="7" type="ORF">CAEBREN_12503</name>
</gene>
<dbReference type="AlphaFoldDB" id="G0MG29"/>